<evidence type="ECO:0000256" key="8">
    <source>
        <dbReference type="ARBA" id="ARBA00022884"/>
    </source>
</evidence>
<evidence type="ECO:0000256" key="1">
    <source>
        <dbReference type="ARBA" id="ARBA00022490"/>
    </source>
</evidence>
<keyword evidence="3 10" id="KW-0479">Metal-binding</keyword>
<dbReference type="InterPro" id="IPR030378">
    <property type="entry name" value="G_CP_dom"/>
</dbReference>
<dbReference type="GO" id="GO:0019843">
    <property type="term" value="F:rRNA binding"/>
    <property type="evidence" value="ECO:0007669"/>
    <property type="project" value="UniProtKB-KW"/>
</dbReference>
<comment type="cofactor">
    <cofactor evidence="10">
        <name>Zn(2+)</name>
        <dbReference type="ChEBI" id="CHEBI:29105"/>
    </cofactor>
    <text evidence="10">Binds 1 zinc ion per subunit.</text>
</comment>
<feature type="binding site" evidence="10">
    <location>
        <position position="286"/>
    </location>
    <ligand>
        <name>Zn(2+)</name>
        <dbReference type="ChEBI" id="CHEBI:29105"/>
    </ligand>
</feature>
<evidence type="ECO:0000313" key="13">
    <source>
        <dbReference type="EMBL" id="ODP27823.1"/>
    </source>
</evidence>
<comment type="similarity">
    <text evidence="10">Belongs to the TRAFAC class YlqF/YawG GTPase family. RsgA subfamily.</text>
</comment>
<dbReference type="PANTHER" id="PTHR32120">
    <property type="entry name" value="SMALL RIBOSOMAL SUBUNIT BIOGENESIS GTPASE RSGA"/>
    <property type="match status" value="1"/>
</dbReference>
<keyword evidence="6 10" id="KW-0378">Hydrolase</keyword>
<dbReference type="STRING" id="1886670.PTI45_02846"/>
<keyword evidence="5 10" id="KW-0547">Nucleotide-binding</keyword>
<dbReference type="Gene3D" id="1.10.40.50">
    <property type="entry name" value="Probable gtpase engc, domain 3"/>
    <property type="match status" value="1"/>
</dbReference>
<keyword evidence="7 10" id="KW-0862">Zinc</keyword>
<evidence type="ECO:0000256" key="6">
    <source>
        <dbReference type="ARBA" id="ARBA00022801"/>
    </source>
</evidence>
<sequence length="355" mass="39919">MNINDYGYNDDFATSFAQQETSERLIPARISAVFKHVYRVVSEDGEQLAKLKTSSFRDATRVDRPSIGDFVALESHPGDTSLIHEVLTRKTIILRDDPDVGEQVVAANFDYCLLVCSANDDFNLNRIERYLTIAWNSGAQPIIVVTKSDLTDQLHDYLDQLEVASFGVPVYPVDSIHGEGLNELQAHFSAGDTLVLLGSSGVGKSSLVNALAGEYKMKTNEIREDDAKGKHTTTHRELHLLHNGIIVIDTPGMRSLGIGQASTGLEETFQDIESLAEQCRFYDCAHTYEQPDCAVQQALTDGTLPQKHYNNWLKLKKELAYNERKNNVTQLLQEKQKWKTIIKAHRDNPKKRTKR</sequence>
<keyword evidence="4 10" id="KW-0699">rRNA-binding</keyword>
<evidence type="ECO:0000256" key="7">
    <source>
        <dbReference type="ARBA" id="ARBA00022833"/>
    </source>
</evidence>
<dbReference type="AlphaFoldDB" id="A0A1E3L2E3"/>
<feature type="binding site" evidence="10">
    <location>
        <begin position="146"/>
        <end position="149"/>
    </location>
    <ligand>
        <name>GTP</name>
        <dbReference type="ChEBI" id="CHEBI:37565"/>
    </ligand>
</feature>
<feature type="binding site" evidence="10">
    <location>
        <position position="293"/>
    </location>
    <ligand>
        <name>Zn(2+)</name>
        <dbReference type="ChEBI" id="CHEBI:29105"/>
    </ligand>
</feature>
<accession>A0A1E3L2E3</accession>
<dbReference type="EC" id="3.6.1.-" evidence="10"/>
<evidence type="ECO:0000256" key="4">
    <source>
        <dbReference type="ARBA" id="ARBA00022730"/>
    </source>
</evidence>
<dbReference type="GO" id="GO:0042274">
    <property type="term" value="P:ribosomal small subunit biogenesis"/>
    <property type="evidence" value="ECO:0007669"/>
    <property type="project" value="UniProtKB-UniRule"/>
</dbReference>
<organism evidence="13 14">
    <name type="scientific">Paenibacillus nuruki</name>
    <dbReference type="NCBI Taxonomy" id="1886670"/>
    <lineage>
        <taxon>Bacteria</taxon>
        <taxon>Bacillati</taxon>
        <taxon>Bacillota</taxon>
        <taxon>Bacilli</taxon>
        <taxon>Bacillales</taxon>
        <taxon>Paenibacillaceae</taxon>
        <taxon>Paenibacillus</taxon>
    </lineage>
</organism>
<evidence type="ECO:0000256" key="5">
    <source>
        <dbReference type="ARBA" id="ARBA00022741"/>
    </source>
</evidence>
<keyword evidence="9 10" id="KW-0342">GTP-binding</keyword>
<dbReference type="PROSITE" id="PS51721">
    <property type="entry name" value="G_CP"/>
    <property type="match status" value="1"/>
</dbReference>
<proteinExistence type="inferred from homology"/>
<evidence type="ECO:0000259" key="12">
    <source>
        <dbReference type="PROSITE" id="PS51721"/>
    </source>
</evidence>
<comment type="caution">
    <text evidence="13">The sequence shown here is derived from an EMBL/GenBank/DDBJ whole genome shotgun (WGS) entry which is preliminary data.</text>
</comment>
<evidence type="ECO:0000259" key="11">
    <source>
        <dbReference type="PROSITE" id="PS50936"/>
    </source>
</evidence>
<feature type="binding site" evidence="10">
    <location>
        <position position="284"/>
    </location>
    <ligand>
        <name>Zn(2+)</name>
        <dbReference type="ChEBI" id="CHEBI:29105"/>
    </ligand>
</feature>
<dbReference type="GO" id="GO:0005525">
    <property type="term" value="F:GTP binding"/>
    <property type="evidence" value="ECO:0007669"/>
    <property type="project" value="UniProtKB-UniRule"/>
</dbReference>
<dbReference type="SUPFAM" id="SSF52540">
    <property type="entry name" value="P-loop containing nucleoside triphosphate hydrolases"/>
    <property type="match status" value="1"/>
</dbReference>
<feature type="binding site" evidence="10">
    <location>
        <position position="279"/>
    </location>
    <ligand>
        <name>Zn(2+)</name>
        <dbReference type="ChEBI" id="CHEBI:29105"/>
    </ligand>
</feature>
<dbReference type="NCBIfam" id="TIGR00157">
    <property type="entry name" value="ribosome small subunit-dependent GTPase A"/>
    <property type="match status" value="1"/>
</dbReference>
<evidence type="ECO:0000256" key="2">
    <source>
        <dbReference type="ARBA" id="ARBA00022517"/>
    </source>
</evidence>
<dbReference type="GO" id="GO:0003924">
    <property type="term" value="F:GTPase activity"/>
    <property type="evidence" value="ECO:0007669"/>
    <property type="project" value="UniProtKB-UniRule"/>
</dbReference>
<evidence type="ECO:0000256" key="3">
    <source>
        <dbReference type="ARBA" id="ARBA00022723"/>
    </source>
</evidence>
<feature type="binding site" evidence="10">
    <location>
        <begin position="198"/>
        <end position="206"/>
    </location>
    <ligand>
        <name>GTP</name>
        <dbReference type="ChEBI" id="CHEBI:37565"/>
    </ligand>
</feature>
<dbReference type="PATRIC" id="fig|1886670.3.peg.2896"/>
<dbReference type="GO" id="GO:0005737">
    <property type="term" value="C:cytoplasm"/>
    <property type="evidence" value="ECO:0007669"/>
    <property type="project" value="UniProtKB-SubCell"/>
</dbReference>
<dbReference type="PANTHER" id="PTHR32120:SF10">
    <property type="entry name" value="SMALL RIBOSOMAL SUBUNIT BIOGENESIS GTPASE RSGA"/>
    <property type="match status" value="1"/>
</dbReference>
<dbReference type="Pfam" id="PF03193">
    <property type="entry name" value="RsgA_GTPase"/>
    <property type="match status" value="1"/>
</dbReference>
<feature type="domain" description="CP-type G" evidence="12">
    <location>
        <begin position="101"/>
        <end position="256"/>
    </location>
</feature>
<feature type="domain" description="EngC GTPase" evidence="11">
    <location>
        <begin position="107"/>
        <end position="254"/>
    </location>
</feature>
<keyword evidence="2 10" id="KW-0690">Ribosome biogenesis</keyword>
<dbReference type="InterPro" id="IPR010914">
    <property type="entry name" value="RsgA_GTPase_dom"/>
</dbReference>
<evidence type="ECO:0000313" key="14">
    <source>
        <dbReference type="Proteomes" id="UP000094578"/>
    </source>
</evidence>
<keyword evidence="14" id="KW-1185">Reference proteome</keyword>
<gene>
    <name evidence="10 13" type="primary">rsgA</name>
    <name evidence="13" type="ORF">PTI45_02846</name>
</gene>
<dbReference type="EMBL" id="MDER01000046">
    <property type="protein sequence ID" value="ODP27823.1"/>
    <property type="molecule type" value="Genomic_DNA"/>
</dbReference>
<comment type="subunit">
    <text evidence="10">Monomer. Associates with 30S ribosomal subunit, binds 16S rRNA.</text>
</comment>
<dbReference type="HAMAP" id="MF_01820">
    <property type="entry name" value="GTPase_RsgA"/>
    <property type="match status" value="1"/>
</dbReference>
<comment type="subcellular location">
    <subcellularLocation>
        <location evidence="10">Cytoplasm</location>
    </subcellularLocation>
</comment>
<dbReference type="RefSeq" id="WP_069328251.1">
    <property type="nucleotide sequence ID" value="NZ_MDER01000046.1"/>
</dbReference>
<dbReference type="Gene3D" id="3.40.50.300">
    <property type="entry name" value="P-loop containing nucleotide triphosphate hydrolases"/>
    <property type="match status" value="1"/>
</dbReference>
<keyword evidence="1 10" id="KW-0963">Cytoplasm</keyword>
<dbReference type="InterPro" id="IPR004881">
    <property type="entry name" value="Ribosome_biogen_GTPase_RsgA"/>
</dbReference>
<dbReference type="Proteomes" id="UP000094578">
    <property type="component" value="Unassembled WGS sequence"/>
</dbReference>
<comment type="function">
    <text evidence="10">One of several proteins that assist in the late maturation steps of the functional core of the 30S ribosomal subunit. Helps release RbfA from mature subunits. May play a role in the assembly of ribosomal proteins into the subunit. Circularly permuted GTPase that catalyzes slow GTP hydrolysis, GTPase activity is stimulated by the 30S ribosomal subunit.</text>
</comment>
<evidence type="ECO:0000256" key="9">
    <source>
        <dbReference type="ARBA" id="ARBA00023134"/>
    </source>
</evidence>
<protein>
    <recommendedName>
        <fullName evidence="10">Small ribosomal subunit biogenesis GTPase RsgA</fullName>
        <ecNumber evidence="10">3.6.1.-</ecNumber>
    </recommendedName>
</protein>
<dbReference type="PROSITE" id="PS50936">
    <property type="entry name" value="ENGC_GTPASE"/>
    <property type="match status" value="1"/>
</dbReference>
<dbReference type="CDD" id="cd01854">
    <property type="entry name" value="YjeQ_EngC"/>
    <property type="match status" value="1"/>
</dbReference>
<name>A0A1E3L2E3_9BACL</name>
<reference evidence="13 14" key="1">
    <citation type="submission" date="2016-08" db="EMBL/GenBank/DDBJ databases">
        <title>Genome sequencing of Paenibacillus sp. TI45-13ar, isolated from Korean traditional nuruk.</title>
        <authorList>
            <person name="Kim S.-J."/>
        </authorList>
    </citation>
    <scope>NUCLEOTIDE SEQUENCE [LARGE SCALE GENOMIC DNA]</scope>
    <source>
        <strain evidence="13 14">TI45-13ar</strain>
    </source>
</reference>
<evidence type="ECO:0000256" key="10">
    <source>
        <dbReference type="HAMAP-Rule" id="MF_01820"/>
    </source>
</evidence>
<keyword evidence="8 10" id="KW-0694">RNA-binding</keyword>
<dbReference type="GO" id="GO:0046872">
    <property type="term" value="F:metal ion binding"/>
    <property type="evidence" value="ECO:0007669"/>
    <property type="project" value="UniProtKB-KW"/>
</dbReference>
<dbReference type="InterPro" id="IPR027417">
    <property type="entry name" value="P-loop_NTPase"/>
</dbReference>